<evidence type="ECO:0000313" key="2">
    <source>
        <dbReference type="EMBL" id="UJG43688.1"/>
    </source>
</evidence>
<reference evidence="2" key="1">
    <citation type="journal article" date="2022" name="Nat. Microbiol.">
        <title>Unique mobile elements and scalable gene flow at the prokaryote-eukaryote boundary revealed by circularized Asgard archaea genomes.</title>
        <authorList>
            <person name="Wu F."/>
            <person name="Speth D.R."/>
            <person name="Philosof A."/>
            <person name="Cremiere A."/>
            <person name="Narayanan A."/>
            <person name="Barco R.A."/>
            <person name="Connon S.A."/>
            <person name="Amend J.P."/>
            <person name="Antoshechkin I.A."/>
            <person name="Orphan V.J."/>
        </authorList>
    </citation>
    <scope>NUCLEOTIDE SEQUENCE</scope>
    <source>
        <strain evidence="2">PR6</strain>
    </source>
</reference>
<feature type="transmembrane region" description="Helical" evidence="1">
    <location>
        <begin position="153"/>
        <end position="186"/>
    </location>
</feature>
<protein>
    <submittedName>
        <fullName evidence="2">Uncharacterized protein</fullName>
    </submittedName>
</protein>
<keyword evidence="1" id="KW-0472">Membrane</keyword>
<dbReference type="Proteomes" id="UP001200513">
    <property type="component" value="Chromosome"/>
</dbReference>
<feature type="transmembrane region" description="Helical" evidence="1">
    <location>
        <begin position="115"/>
        <end position="133"/>
    </location>
</feature>
<dbReference type="AlphaFoldDB" id="A0A9Y1BR68"/>
<sequence length="212" mass="24643">MIEVVFLNFLNLFVEIWLSALLINILLSTLLKPVYKHLLAIGLLFSLPIKRLFYWVYRVPVENINWENGIIKTKKVINMDCLATTIVIMPLFILSYLSSWLFYFAGKIYPSGYKFFGILLYIIASLSLAFSIPNFEELKLFSDISLHSSLFYFLKWVFVIIVVFSIVEFTSVSLDILTTVILVLLATPFYRYSEEDEENIEDMKKVIGDPFV</sequence>
<keyword evidence="1" id="KW-1133">Transmembrane helix</keyword>
<gene>
    <name evidence="2" type="ORF">K9W46_00550</name>
</gene>
<organism evidence="2">
    <name type="scientific">Candidatus Heimdallarchaeum endolithica</name>
    <dbReference type="NCBI Taxonomy" id="2876572"/>
    <lineage>
        <taxon>Archaea</taxon>
        <taxon>Promethearchaeati</taxon>
        <taxon>Candidatus Heimdallarchaeota</taxon>
        <taxon>Candidatus Heimdallarchaeia (ex Rinke et al. 2021) (nom. nud.)</taxon>
        <taxon>Candidatus Heimdallarchaeales</taxon>
        <taxon>Candidatus Heimdallarchaeaceae</taxon>
        <taxon>Candidatus Heimdallarchaeum</taxon>
    </lineage>
</organism>
<accession>A0A9Y1BR68</accession>
<keyword evidence="1" id="KW-0812">Transmembrane</keyword>
<name>A0A9Y1BR68_9ARCH</name>
<dbReference type="EMBL" id="CP084167">
    <property type="protein sequence ID" value="UJG43688.1"/>
    <property type="molecule type" value="Genomic_DNA"/>
</dbReference>
<feature type="transmembrane region" description="Helical" evidence="1">
    <location>
        <begin position="6"/>
        <end position="26"/>
    </location>
</feature>
<feature type="transmembrane region" description="Helical" evidence="1">
    <location>
        <begin position="77"/>
        <end position="103"/>
    </location>
</feature>
<proteinExistence type="predicted"/>
<evidence type="ECO:0000256" key="1">
    <source>
        <dbReference type="SAM" id="Phobius"/>
    </source>
</evidence>